<organism evidence="1 2">
    <name type="scientific">Avena sativa</name>
    <name type="common">Oat</name>
    <dbReference type="NCBI Taxonomy" id="4498"/>
    <lineage>
        <taxon>Eukaryota</taxon>
        <taxon>Viridiplantae</taxon>
        <taxon>Streptophyta</taxon>
        <taxon>Embryophyta</taxon>
        <taxon>Tracheophyta</taxon>
        <taxon>Spermatophyta</taxon>
        <taxon>Magnoliopsida</taxon>
        <taxon>Liliopsida</taxon>
        <taxon>Poales</taxon>
        <taxon>Poaceae</taxon>
        <taxon>BOP clade</taxon>
        <taxon>Pooideae</taxon>
        <taxon>Poodae</taxon>
        <taxon>Poeae</taxon>
        <taxon>Poeae Chloroplast Group 1 (Aveneae type)</taxon>
        <taxon>Aveninae</taxon>
        <taxon>Avena</taxon>
    </lineage>
</organism>
<protein>
    <submittedName>
        <fullName evidence="1">Uncharacterized protein</fullName>
    </submittedName>
</protein>
<dbReference type="EnsemblPlants" id="AVESA.00010b.r2.7CG0662870.1">
    <property type="protein sequence ID" value="AVESA.00010b.r2.7CG0662870.1.CDS"/>
    <property type="gene ID" value="AVESA.00010b.r2.7CG0662870"/>
</dbReference>
<sequence>MEAIEELSELADAMTQASGLLSDDDPANGVTRRRGVSGSSFLTVVALGNVGAGKSAVLNGLIGHPVLPTGENGATRAPVCVDLQRDASLSSKTIVLHMDSKSQQVSASSLTQTGSSSKGRPEEINLKLSTSTAPPLKLIDLPGIDQRSLDESAIGNSVVRSDAILLVIIPALQAPDVASSRALRLARELDSEGTRTIGVLSKVDQAAGEQKTLGAVEALLANQGPRTAKDMLWIATTYAQSGGGSETSPETSWQAEVESLLSILCGVPHSKLGRVALVDSLSKQIRTRIRVRLPNLLNGLQGKPQIIQEELAKLGEQMVETSEGTRVIALGLCREFEDTFLQHIAGGEGAGWKVVASFEGKFPTRVKQLPLDKHFDMKNVKRVVLEADGYQPYLISPESGLKSLIKGLLELAKEPSTLLVDEVHRVLLDIVSAAANATPGLGRYPPFKREVIAIASAALEGFKNEAKKMVVALVDMERAFVPPQHFIRLVQKRMERQRHEDEFRNRAMKKGSDADQYRAASPQAQGKEESNLQILGPAGEIIAGFLFKRSAKGNDWSRRWFVLNEKSGKLGYTKKQEERHFRGVINLEECNLEEVLDEEDPPSSSKDSKRSSGTELGKASSLVFKITNNVAYKHVLKAHSDVVLKAESMADRTEWVTRIKSIVAKRTNVSEGGSLMRQSHSDGSLVSVSKKDGSLDTMLRKHVDPEVELQWISQEVRGYVEAVLSSLATNVPKLSISILLKFSDFHFASSDVLLTMFNRLSFFAKLRRQRKTCLIISILP</sequence>
<keyword evidence="2" id="KW-1185">Reference proteome</keyword>
<dbReference type="Proteomes" id="UP001732700">
    <property type="component" value="Chromosome 7C"/>
</dbReference>
<reference evidence="1" key="1">
    <citation type="submission" date="2021-05" db="EMBL/GenBank/DDBJ databases">
        <authorList>
            <person name="Scholz U."/>
            <person name="Mascher M."/>
            <person name="Fiebig A."/>
        </authorList>
    </citation>
    <scope>NUCLEOTIDE SEQUENCE [LARGE SCALE GENOMIC DNA]</scope>
</reference>
<proteinExistence type="predicted"/>
<evidence type="ECO:0000313" key="1">
    <source>
        <dbReference type="EnsemblPlants" id="AVESA.00010b.r2.7CG0662870.1.CDS"/>
    </source>
</evidence>
<accession>A0ACD6A1C2</accession>
<reference evidence="1" key="2">
    <citation type="submission" date="2025-09" db="UniProtKB">
        <authorList>
            <consortium name="EnsemblPlants"/>
        </authorList>
    </citation>
    <scope>IDENTIFICATION</scope>
</reference>
<name>A0ACD6A1C2_AVESA</name>
<evidence type="ECO:0000313" key="2">
    <source>
        <dbReference type="Proteomes" id="UP001732700"/>
    </source>
</evidence>